<comment type="caution">
    <text evidence="6">The sequence shown here is derived from an EMBL/GenBank/DDBJ whole genome shotgun (WGS) entry which is preliminary data.</text>
</comment>
<dbReference type="PROSITE" id="PS50977">
    <property type="entry name" value="HTH_TETR_2"/>
    <property type="match status" value="1"/>
</dbReference>
<name>K2JW62_9GAMM</name>
<dbReference type="RefSeq" id="WP_008485912.1">
    <property type="nucleotide sequence ID" value="NZ_AMRI01000024.1"/>
</dbReference>
<keyword evidence="1" id="KW-0805">Transcription regulation</keyword>
<evidence type="ECO:0000256" key="2">
    <source>
        <dbReference type="ARBA" id="ARBA00023125"/>
    </source>
</evidence>
<dbReference type="Gene3D" id="1.10.357.10">
    <property type="entry name" value="Tetracycline Repressor, domain 2"/>
    <property type="match status" value="1"/>
</dbReference>
<dbReference type="OrthoDB" id="116240at2"/>
<evidence type="ECO:0000256" key="1">
    <source>
        <dbReference type="ARBA" id="ARBA00023015"/>
    </source>
</evidence>
<evidence type="ECO:0000313" key="6">
    <source>
        <dbReference type="EMBL" id="EKE69470.1"/>
    </source>
</evidence>
<dbReference type="PANTHER" id="PTHR30055:SF234">
    <property type="entry name" value="HTH-TYPE TRANSCRIPTIONAL REGULATOR BETI"/>
    <property type="match status" value="1"/>
</dbReference>
<sequence length="173" mass="19113">MADSKKQQTRDAVLKAAWDLFQAQGYTQTSTRQIARAAGVADGTVFSHFPSKLALLKGGMLHLVDQVLALAAGTDSSLDAKARLLHYATYLYDFYLSNREFSRELFKELLWQPQPFQAQLDSLKAHLTTDPGQGEVLADLYFMTLCHGLAADDLDAASLVARLRAKLAHIEVD</sequence>
<feature type="domain" description="HTH tetR-type" evidence="5">
    <location>
        <begin position="7"/>
        <end position="67"/>
    </location>
</feature>
<dbReference type="GO" id="GO:0000976">
    <property type="term" value="F:transcription cis-regulatory region binding"/>
    <property type="evidence" value="ECO:0007669"/>
    <property type="project" value="TreeGrafter"/>
</dbReference>
<organism evidence="6 7">
    <name type="scientific">Gallaecimonas xiamenensis 3-C-1</name>
    <dbReference type="NCBI Taxonomy" id="745411"/>
    <lineage>
        <taxon>Bacteria</taxon>
        <taxon>Pseudomonadati</taxon>
        <taxon>Pseudomonadota</taxon>
        <taxon>Gammaproteobacteria</taxon>
        <taxon>Enterobacterales</taxon>
        <taxon>Gallaecimonadaceae</taxon>
        <taxon>Gallaecimonas</taxon>
    </lineage>
</organism>
<dbReference type="PATRIC" id="fig|745411.4.peg.2990"/>
<dbReference type="InterPro" id="IPR009057">
    <property type="entry name" value="Homeodomain-like_sf"/>
</dbReference>
<reference evidence="6 7" key="1">
    <citation type="journal article" date="2012" name="J. Bacteriol.">
        <title>Genome Sequence of Gallaecimonas xiamenensis Type Strain 3-C-1.</title>
        <authorList>
            <person name="Lai Q."/>
            <person name="Wang L."/>
            <person name="Wang W."/>
            <person name="Shao Z."/>
        </authorList>
    </citation>
    <scope>NUCLEOTIDE SEQUENCE [LARGE SCALE GENOMIC DNA]</scope>
    <source>
        <strain evidence="6 7">3-C-1</strain>
    </source>
</reference>
<dbReference type="InterPro" id="IPR023772">
    <property type="entry name" value="DNA-bd_HTH_TetR-type_CS"/>
</dbReference>
<keyword evidence="7" id="KW-1185">Reference proteome</keyword>
<evidence type="ECO:0000256" key="4">
    <source>
        <dbReference type="PROSITE-ProRule" id="PRU00335"/>
    </source>
</evidence>
<feature type="DNA-binding region" description="H-T-H motif" evidence="4">
    <location>
        <begin position="30"/>
        <end position="49"/>
    </location>
</feature>
<evidence type="ECO:0000259" key="5">
    <source>
        <dbReference type="PROSITE" id="PS50977"/>
    </source>
</evidence>
<dbReference type="PRINTS" id="PR00455">
    <property type="entry name" value="HTHTETR"/>
</dbReference>
<keyword evidence="2 4" id="KW-0238">DNA-binding</keyword>
<accession>K2JW62</accession>
<proteinExistence type="predicted"/>
<dbReference type="STRING" id="745411.B3C1_15202"/>
<dbReference type="Proteomes" id="UP000006755">
    <property type="component" value="Unassembled WGS sequence"/>
</dbReference>
<dbReference type="GO" id="GO:0003700">
    <property type="term" value="F:DNA-binding transcription factor activity"/>
    <property type="evidence" value="ECO:0007669"/>
    <property type="project" value="TreeGrafter"/>
</dbReference>
<dbReference type="PROSITE" id="PS01081">
    <property type="entry name" value="HTH_TETR_1"/>
    <property type="match status" value="1"/>
</dbReference>
<evidence type="ECO:0000313" key="7">
    <source>
        <dbReference type="Proteomes" id="UP000006755"/>
    </source>
</evidence>
<keyword evidence="3" id="KW-0804">Transcription</keyword>
<evidence type="ECO:0000256" key="3">
    <source>
        <dbReference type="ARBA" id="ARBA00023163"/>
    </source>
</evidence>
<dbReference type="InterPro" id="IPR050109">
    <property type="entry name" value="HTH-type_TetR-like_transc_reg"/>
</dbReference>
<dbReference type="Pfam" id="PF00440">
    <property type="entry name" value="TetR_N"/>
    <property type="match status" value="1"/>
</dbReference>
<gene>
    <name evidence="6" type="ORF">B3C1_15202</name>
</gene>
<dbReference type="EMBL" id="AMRI01000024">
    <property type="protein sequence ID" value="EKE69470.1"/>
    <property type="molecule type" value="Genomic_DNA"/>
</dbReference>
<dbReference type="AlphaFoldDB" id="K2JW62"/>
<dbReference type="InterPro" id="IPR001647">
    <property type="entry name" value="HTH_TetR"/>
</dbReference>
<dbReference type="SUPFAM" id="SSF46689">
    <property type="entry name" value="Homeodomain-like"/>
    <property type="match status" value="1"/>
</dbReference>
<protein>
    <submittedName>
        <fullName evidence="6">TetR/AcrR family transcriptional regulator</fullName>
    </submittedName>
</protein>
<dbReference type="PANTHER" id="PTHR30055">
    <property type="entry name" value="HTH-TYPE TRANSCRIPTIONAL REGULATOR RUTR"/>
    <property type="match status" value="1"/>
</dbReference>
<dbReference type="eggNOG" id="COG1309">
    <property type="taxonomic scope" value="Bacteria"/>
</dbReference>